<keyword evidence="17" id="KW-1185">Reference proteome</keyword>
<dbReference type="OrthoDB" id="9792686at2"/>
<dbReference type="EMBL" id="RBVX01000001">
    <property type="protein sequence ID" value="RSL35206.1"/>
    <property type="molecule type" value="Genomic_DNA"/>
</dbReference>
<keyword evidence="9 16" id="KW-0418">Kinase</keyword>
<evidence type="ECO:0000256" key="9">
    <source>
        <dbReference type="ARBA" id="ARBA00022777"/>
    </source>
</evidence>
<accession>A0A428N9Z5</accession>
<dbReference type="Gene3D" id="1.10.287.130">
    <property type="match status" value="1"/>
</dbReference>
<keyword evidence="8" id="KW-0547">Nucleotide-binding</keyword>
<dbReference type="SUPFAM" id="SSF55890">
    <property type="entry name" value="Sporulation response regulatory protein Spo0B"/>
    <property type="match status" value="1"/>
</dbReference>
<evidence type="ECO:0000256" key="8">
    <source>
        <dbReference type="ARBA" id="ARBA00022741"/>
    </source>
</evidence>
<keyword evidence="4" id="KW-1003">Cell membrane</keyword>
<feature type="transmembrane region" description="Helical" evidence="14">
    <location>
        <begin position="178"/>
        <end position="198"/>
    </location>
</feature>
<dbReference type="RefSeq" id="WP_125553608.1">
    <property type="nucleotide sequence ID" value="NZ_RBVX01000001.1"/>
</dbReference>
<dbReference type="FunFam" id="3.30.450.20:FF:000018">
    <property type="entry name" value="Sensor histidine kinase DcuS"/>
    <property type="match status" value="1"/>
</dbReference>
<keyword evidence="6 16" id="KW-0808">Transferase</keyword>
<sequence length="536" mass="60085">MNIFNQKRKPIRLLTWITLLVCFVLVVALSVTGFLIGRDAAMNARENQAEKTMDIANTVRYSEIVKSGLMEEEQSEDIQDYTRRIQTETNVAYIVVMNMNHIRQSHPVEERIGQYFVGDDENRAFHGNTYTSVAEGTLGESLRSFAPIEDADGNQIGVVSVGILLDNVESVMLDRQQMVFLGSAAGMLVGAIGALFLARRVKKTLHGLEPREISQHLQEREAMLASVREGIIAINDEGTIVVVNDAAANIFERAGCMKKPIGYSVDSFFNSSRLKETLYHQEAEYDQEQSLNGLDLVVNRIPVITQGEVVGAIATFREKTELTSLVEQLTGARHYAETLRAQTHEFMNKLHVMSAMVHTESYEELNDYIEQISTNYHRDIGTVSRVVKDPVLAGYLLRKFNNLKENGVVVELKGDYPLPLLKDTERIDGLITIIGNVTDNAWEAIQYQEYKYIQMTINHKDHVLYFSVHDNGPGMSEVEKVNMLDHGLSTKGENRGYGMWLTKKALQELDGTIKVSTQKGGGTVVEITIPYVGEDT</sequence>
<dbReference type="PANTHER" id="PTHR44936">
    <property type="entry name" value="SENSOR PROTEIN CREC"/>
    <property type="match status" value="1"/>
</dbReference>
<evidence type="ECO:0000256" key="12">
    <source>
        <dbReference type="ARBA" id="ARBA00023012"/>
    </source>
</evidence>
<dbReference type="InterPro" id="IPR003594">
    <property type="entry name" value="HATPase_dom"/>
</dbReference>
<evidence type="ECO:0000256" key="11">
    <source>
        <dbReference type="ARBA" id="ARBA00022989"/>
    </source>
</evidence>
<keyword evidence="10" id="KW-0067">ATP-binding</keyword>
<dbReference type="Proteomes" id="UP000275076">
    <property type="component" value="Unassembled WGS sequence"/>
</dbReference>
<comment type="catalytic activity">
    <reaction evidence="1">
        <text>ATP + protein L-histidine = ADP + protein N-phospho-L-histidine.</text>
        <dbReference type="EC" id="2.7.13.3"/>
    </reaction>
</comment>
<dbReference type="PANTHER" id="PTHR44936:SF10">
    <property type="entry name" value="SENSOR PROTEIN RSTB"/>
    <property type="match status" value="1"/>
</dbReference>
<evidence type="ECO:0000256" key="10">
    <source>
        <dbReference type="ARBA" id="ARBA00022840"/>
    </source>
</evidence>
<dbReference type="InterPro" id="IPR050980">
    <property type="entry name" value="2C_sensor_his_kinase"/>
</dbReference>
<dbReference type="GO" id="GO:0005524">
    <property type="term" value="F:ATP binding"/>
    <property type="evidence" value="ECO:0007669"/>
    <property type="project" value="UniProtKB-KW"/>
</dbReference>
<evidence type="ECO:0000313" key="17">
    <source>
        <dbReference type="Proteomes" id="UP000275076"/>
    </source>
</evidence>
<evidence type="ECO:0000256" key="2">
    <source>
        <dbReference type="ARBA" id="ARBA00004651"/>
    </source>
</evidence>
<keyword evidence="11 14" id="KW-1133">Transmembrane helix</keyword>
<dbReference type="InterPro" id="IPR016120">
    <property type="entry name" value="Sig_transdc_His_kin_SpoOB"/>
</dbReference>
<dbReference type="Pfam" id="PF17203">
    <property type="entry name" value="sCache_3_2"/>
    <property type="match status" value="1"/>
</dbReference>
<comment type="caution">
    <text evidence="16">The sequence shown here is derived from an EMBL/GenBank/DDBJ whole genome shotgun (WGS) entry which is preliminary data.</text>
</comment>
<feature type="domain" description="Histidine kinase" evidence="15">
    <location>
        <begin position="430"/>
        <end position="533"/>
    </location>
</feature>
<dbReference type="PROSITE" id="PS50109">
    <property type="entry name" value="HIS_KIN"/>
    <property type="match status" value="1"/>
</dbReference>
<dbReference type="InterPro" id="IPR035965">
    <property type="entry name" value="PAS-like_dom_sf"/>
</dbReference>
<dbReference type="NCBIfam" id="NF008298">
    <property type="entry name" value="PRK11086.1"/>
    <property type="match status" value="1"/>
</dbReference>
<name>A0A428N9Z5_9BACI</name>
<proteinExistence type="predicted"/>
<dbReference type="Gene3D" id="3.30.565.10">
    <property type="entry name" value="Histidine kinase-like ATPase, C-terminal domain"/>
    <property type="match status" value="1"/>
</dbReference>
<evidence type="ECO:0000256" key="1">
    <source>
        <dbReference type="ARBA" id="ARBA00000085"/>
    </source>
</evidence>
<dbReference type="GO" id="GO:0005886">
    <property type="term" value="C:plasma membrane"/>
    <property type="evidence" value="ECO:0007669"/>
    <property type="project" value="UniProtKB-SubCell"/>
</dbReference>
<keyword evidence="7 14" id="KW-0812">Transmembrane</keyword>
<dbReference type="Pfam" id="PF14689">
    <property type="entry name" value="SPOB_a"/>
    <property type="match status" value="1"/>
</dbReference>
<evidence type="ECO:0000256" key="3">
    <source>
        <dbReference type="ARBA" id="ARBA00012438"/>
    </source>
</evidence>
<evidence type="ECO:0000256" key="5">
    <source>
        <dbReference type="ARBA" id="ARBA00022553"/>
    </source>
</evidence>
<dbReference type="AlphaFoldDB" id="A0A428N9Z5"/>
<keyword evidence="5" id="KW-0597">Phosphoprotein</keyword>
<evidence type="ECO:0000256" key="14">
    <source>
        <dbReference type="SAM" id="Phobius"/>
    </source>
</evidence>
<dbReference type="Gene3D" id="3.30.450.20">
    <property type="entry name" value="PAS domain"/>
    <property type="match status" value="2"/>
</dbReference>
<dbReference type="InterPro" id="IPR039506">
    <property type="entry name" value="SPOB_a"/>
</dbReference>
<dbReference type="SMART" id="SM00387">
    <property type="entry name" value="HATPase_c"/>
    <property type="match status" value="1"/>
</dbReference>
<dbReference type="SUPFAM" id="SSF55874">
    <property type="entry name" value="ATPase domain of HSP90 chaperone/DNA topoisomerase II/histidine kinase"/>
    <property type="match status" value="1"/>
</dbReference>
<dbReference type="InterPro" id="IPR013767">
    <property type="entry name" value="PAS_fold"/>
</dbReference>
<dbReference type="EC" id="2.7.13.3" evidence="3"/>
<dbReference type="GO" id="GO:0000155">
    <property type="term" value="F:phosphorelay sensor kinase activity"/>
    <property type="evidence" value="ECO:0007669"/>
    <property type="project" value="InterPro"/>
</dbReference>
<dbReference type="SUPFAM" id="SSF103190">
    <property type="entry name" value="Sensory domain-like"/>
    <property type="match status" value="1"/>
</dbReference>
<dbReference type="Pfam" id="PF02518">
    <property type="entry name" value="HATPase_c"/>
    <property type="match status" value="1"/>
</dbReference>
<keyword evidence="13 14" id="KW-0472">Membrane</keyword>
<dbReference type="PRINTS" id="PR00344">
    <property type="entry name" value="BCTRLSENSOR"/>
</dbReference>
<reference evidence="16 17" key="1">
    <citation type="submission" date="2018-10" db="EMBL/GenBank/DDBJ databases">
        <title>Draft genome sequence of Bacillus salarius IM0101, isolated from a hypersaline soil in Inner Mongolia, China.</title>
        <authorList>
            <person name="Yamprayoonswat W."/>
            <person name="Boonvisut S."/>
            <person name="Jumpathong W."/>
            <person name="Sittihan S."/>
            <person name="Ruangsuj P."/>
            <person name="Wanthongcharoen S."/>
            <person name="Thongpramul N."/>
            <person name="Pimmason S."/>
            <person name="Yu B."/>
            <person name="Yasawong M."/>
        </authorList>
    </citation>
    <scope>NUCLEOTIDE SEQUENCE [LARGE SCALE GENOMIC DNA]</scope>
    <source>
        <strain evidence="16 17">IM0101</strain>
    </source>
</reference>
<evidence type="ECO:0000256" key="4">
    <source>
        <dbReference type="ARBA" id="ARBA00022475"/>
    </source>
</evidence>
<dbReference type="InterPro" id="IPR029151">
    <property type="entry name" value="Sensor-like_sf"/>
</dbReference>
<evidence type="ECO:0000259" key="15">
    <source>
        <dbReference type="PROSITE" id="PS50109"/>
    </source>
</evidence>
<gene>
    <name evidence="16" type="primary">dcuS</name>
    <name evidence="16" type="ORF">D7Z54_01130</name>
</gene>
<dbReference type="InterPro" id="IPR004358">
    <property type="entry name" value="Sig_transdc_His_kin-like_C"/>
</dbReference>
<keyword evidence="12" id="KW-0902">Two-component regulatory system</keyword>
<dbReference type="InterPro" id="IPR033463">
    <property type="entry name" value="sCache_3"/>
</dbReference>
<dbReference type="SUPFAM" id="SSF55785">
    <property type="entry name" value="PYP-like sensor domain (PAS domain)"/>
    <property type="match status" value="1"/>
</dbReference>
<evidence type="ECO:0000256" key="7">
    <source>
        <dbReference type="ARBA" id="ARBA00022692"/>
    </source>
</evidence>
<feature type="transmembrane region" description="Helical" evidence="14">
    <location>
        <begin position="12"/>
        <end position="36"/>
    </location>
</feature>
<dbReference type="Pfam" id="PF00989">
    <property type="entry name" value="PAS"/>
    <property type="match status" value="1"/>
</dbReference>
<comment type="subcellular location">
    <subcellularLocation>
        <location evidence="2">Cell membrane</location>
        <topology evidence="2">Multi-pass membrane protein</topology>
    </subcellularLocation>
</comment>
<evidence type="ECO:0000256" key="13">
    <source>
        <dbReference type="ARBA" id="ARBA00023136"/>
    </source>
</evidence>
<dbReference type="InterPro" id="IPR005467">
    <property type="entry name" value="His_kinase_dom"/>
</dbReference>
<evidence type="ECO:0000313" key="16">
    <source>
        <dbReference type="EMBL" id="RSL35206.1"/>
    </source>
</evidence>
<dbReference type="InterPro" id="IPR036890">
    <property type="entry name" value="HATPase_C_sf"/>
</dbReference>
<evidence type="ECO:0000256" key="6">
    <source>
        <dbReference type="ARBA" id="ARBA00022679"/>
    </source>
</evidence>
<organism evidence="16 17">
    <name type="scientific">Salibacterium salarium</name>
    <dbReference type="NCBI Taxonomy" id="284579"/>
    <lineage>
        <taxon>Bacteria</taxon>
        <taxon>Bacillati</taxon>
        <taxon>Bacillota</taxon>
        <taxon>Bacilli</taxon>
        <taxon>Bacillales</taxon>
        <taxon>Bacillaceae</taxon>
    </lineage>
</organism>
<dbReference type="GO" id="GO:0006355">
    <property type="term" value="P:regulation of DNA-templated transcription"/>
    <property type="evidence" value="ECO:0007669"/>
    <property type="project" value="InterPro"/>
</dbReference>
<protein>
    <recommendedName>
        <fullName evidence="3">histidine kinase</fullName>
        <ecNumber evidence="3">2.7.13.3</ecNumber>
    </recommendedName>
</protein>